<dbReference type="InterPro" id="IPR037278">
    <property type="entry name" value="ARFGAP/RecO"/>
</dbReference>
<feature type="compositionally biased region" description="Polar residues" evidence="6">
    <location>
        <begin position="187"/>
        <end position="201"/>
    </location>
</feature>
<keyword evidence="3 5" id="KW-0863">Zinc-finger</keyword>
<protein>
    <submittedName>
        <fullName evidence="8">ADP-ribosylation factor GTPase-activating protein</fullName>
    </submittedName>
</protein>
<dbReference type="CDD" id="cd08830">
    <property type="entry name" value="ArfGap_ArfGap1"/>
    <property type="match status" value="1"/>
</dbReference>
<evidence type="ECO:0000256" key="4">
    <source>
        <dbReference type="ARBA" id="ARBA00022833"/>
    </source>
</evidence>
<dbReference type="OrthoDB" id="983479at2759"/>
<dbReference type="SUPFAM" id="SSF57863">
    <property type="entry name" value="ArfGap/RecO-like zinc finger"/>
    <property type="match status" value="1"/>
</dbReference>
<feature type="compositionally biased region" description="Polar residues" evidence="6">
    <location>
        <begin position="377"/>
        <end position="388"/>
    </location>
</feature>
<dbReference type="Proteomes" id="UP000036987">
    <property type="component" value="Unassembled WGS sequence"/>
</dbReference>
<dbReference type="InterPro" id="IPR044519">
    <property type="entry name" value="ARF_GAP_AGD6/7"/>
</dbReference>
<proteinExistence type="predicted"/>
<evidence type="ECO:0000256" key="1">
    <source>
        <dbReference type="ARBA" id="ARBA00022468"/>
    </source>
</evidence>
<evidence type="ECO:0000259" key="7">
    <source>
        <dbReference type="PROSITE" id="PS50115"/>
    </source>
</evidence>
<sequence length="451" mass="49337">MASTNSSRRLRDLQSRNGSKTCVDCSQKNPQWASVSYGIFMCLECSGKHRGLGVHISFVRSVTMDSWSEIQLKKMEAGGNEQLNSFLSKYDIPKETSIVKKYNTRAAGIYRDRIQAIAEGRSWRDPPVEKEPVVSVQKPPVASRITGGGGWDNWEEEDARSSDIRRNQSVGDFRGNGLGRTGDVPSRSRSTQDIYSRSQLEASAANKESFFAKKRMENESRPEGLPPSQGGKYVGFGSSSGSSVQRNGNPQGDVLRDTVSVVSQGLGRLSLVAASAAQSAAGVVQAGTKDFSSKMKEGGYDQKVNETVTVVTTKGSEIGQKTWGIMKGVMAMASQKVEEYTKEGGGGSGVWKTDSWQWSENNNNNNENYHEFRKETNSSPTNYNSTGSWDDWDDKGKKEVSSGKDSQIDDGWAGWDDNKDDGYNNHYSSSNMKAGGQNGKSDISWSEGGFL</sequence>
<dbReference type="GO" id="GO:0016192">
    <property type="term" value="P:vesicle-mediated transport"/>
    <property type="evidence" value="ECO:0007669"/>
    <property type="project" value="InterPro"/>
</dbReference>
<name>A0A0K9Q1P3_ZOSMR</name>
<keyword evidence="9" id="KW-1185">Reference proteome</keyword>
<evidence type="ECO:0000313" key="9">
    <source>
        <dbReference type="Proteomes" id="UP000036987"/>
    </source>
</evidence>
<comment type="caution">
    <text evidence="8">The sequence shown here is derived from an EMBL/GenBank/DDBJ whole genome shotgun (WGS) entry which is preliminary data.</text>
</comment>
<dbReference type="EMBL" id="LFYR01000320">
    <property type="protein sequence ID" value="KMZ74457.1"/>
    <property type="molecule type" value="Genomic_DNA"/>
</dbReference>
<accession>A0A0K9Q1P3</accession>
<dbReference type="Pfam" id="PF01412">
    <property type="entry name" value="ArfGap"/>
    <property type="match status" value="1"/>
</dbReference>
<keyword evidence="4" id="KW-0862">Zinc</keyword>
<dbReference type="AlphaFoldDB" id="A0A0K9Q1P3"/>
<evidence type="ECO:0000313" key="8">
    <source>
        <dbReference type="EMBL" id="KMZ74457.1"/>
    </source>
</evidence>
<dbReference type="PRINTS" id="PR00405">
    <property type="entry name" value="REVINTRACTNG"/>
</dbReference>
<feature type="region of interest" description="Disordered" evidence="6">
    <location>
        <begin position="140"/>
        <end position="201"/>
    </location>
</feature>
<dbReference type="PANTHER" id="PTHR47021">
    <property type="entry name" value="ADP-RIBOSYLATION FACTOR GTPASE-ACTIVATING PROTEIN AGD6-RELATED"/>
    <property type="match status" value="1"/>
</dbReference>
<dbReference type="SMART" id="SM00105">
    <property type="entry name" value="ArfGap"/>
    <property type="match status" value="1"/>
</dbReference>
<keyword evidence="1" id="KW-0343">GTPase activation</keyword>
<reference evidence="9" key="1">
    <citation type="journal article" date="2016" name="Nature">
        <title>The genome of the seagrass Zostera marina reveals angiosperm adaptation to the sea.</title>
        <authorList>
            <person name="Olsen J.L."/>
            <person name="Rouze P."/>
            <person name="Verhelst B."/>
            <person name="Lin Y.-C."/>
            <person name="Bayer T."/>
            <person name="Collen J."/>
            <person name="Dattolo E."/>
            <person name="De Paoli E."/>
            <person name="Dittami S."/>
            <person name="Maumus F."/>
            <person name="Michel G."/>
            <person name="Kersting A."/>
            <person name="Lauritano C."/>
            <person name="Lohaus R."/>
            <person name="Toepel M."/>
            <person name="Tonon T."/>
            <person name="Vanneste K."/>
            <person name="Amirebrahimi M."/>
            <person name="Brakel J."/>
            <person name="Bostroem C."/>
            <person name="Chovatia M."/>
            <person name="Grimwood J."/>
            <person name="Jenkins J.W."/>
            <person name="Jueterbock A."/>
            <person name="Mraz A."/>
            <person name="Stam W.T."/>
            <person name="Tice H."/>
            <person name="Bornberg-Bauer E."/>
            <person name="Green P.J."/>
            <person name="Pearson G.A."/>
            <person name="Procaccini G."/>
            <person name="Duarte C.M."/>
            <person name="Schmutz J."/>
            <person name="Reusch T.B.H."/>
            <person name="Van de Peer Y."/>
        </authorList>
    </citation>
    <scope>NUCLEOTIDE SEQUENCE [LARGE SCALE GENOMIC DNA]</scope>
    <source>
        <strain evidence="9">cv. Finnish</strain>
    </source>
</reference>
<evidence type="ECO:0000256" key="3">
    <source>
        <dbReference type="ARBA" id="ARBA00022771"/>
    </source>
</evidence>
<dbReference type="InterPro" id="IPR038508">
    <property type="entry name" value="ArfGAP_dom_sf"/>
</dbReference>
<feature type="domain" description="Arf-GAP" evidence="7">
    <location>
        <begin position="7"/>
        <end position="123"/>
    </location>
</feature>
<evidence type="ECO:0000256" key="5">
    <source>
        <dbReference type="PROSITE-ProRule" id="PRU00288"/>
    </source>
</evidence>
<dbReference type="Gene3D" id="1.10.220.150">
    <property type="entry name" value="Arf GTPase activating protein"/>
    <property type="match status" value="1"/>
</dbReference>
<evidence type="ECO:0000256" key="6">
    <source>
        <dbReference type="SAM" id="MobiDB-lite"/>
    </source>
</evidence>
<feature type="region of interest" description="Disordered" evidence="6">
    <location>
        <begin position="340"/>
        <end position="451"/>
    </location>
</feature>
<dbReference type="PROSITE" id="PS50115">
    <property type="entry name" value="ARFGAP"/>
    <property type="match status" value="1"/>
</dbReference>
<dbReference type="STRING" id="29655.A0A0K9Q1P3"/>
<dbReference type="GO" id="GO:0005096">
    <property type="term" value="F:GTPase activator activity"/>
    <property type="evidence" value="ECO:0007669"/>
    <property type="project" value="UniProtKB-KW"/>
</dbReference>
<organism evidence="8 9">
    <name type="scientific">Zostera marina</name>
    <name type="common">Eelgrass</name>
    <dbReference type="NCBI Taxonomy" id="29655"/>
    <lineage>
        <taxon>Eukaryota</taxon>
        <taxon>Viridiplantae</taxon>
        <taxon>Streptophyta</taxon>
        <taxon>Embryophyta</taxon>
        <taxon>Tracheophyta</taxon>
        <taxon>Spermatophyta</taxon>
        <taxon>Magnoliopsida</taxon>
        <taxon>Liliopsida</taxon>
        <taxon>Zosteraceae</taxon>
        <taxon>Zostera</taxon>
    </lineage>
</organism>
<keyword evidence="2" id="KW-0479">Metal-binding</keyword>
<dbReference type="PANTHER" id="PTHR47021:SF4">
    <property type="entry name" value="ADP-RIBOSYLATION FACTOR GTPASE-ACTIVATING PROTEIN AGD6-RELATED"/>
    <property type="match status" value="1"/>
</dbReference>
<dbReference type="InterPro" id="IPR001164">
    <property type="entry name" value="ArfGAP_dom"/>
</dbReference>
<dbReference type="OMA" id="AWDLLMN"/>
<evidence type="ECO:0000256" key="2">
    <source>
        <dbReference type="ARBA" id="ARBA00022723"/>
    </source>
</evidence>
<dbReference type="FunFam" id="1.10.220.150:FF:000014">
    <property type="entry name" value="ADP-ribosylation factor GTPase-activating protein"/>
    <property type="match status" value="1"/>
</dbReference>
<gene>
    <name evidence="8" type="ORF">ZOSMA_128G00120</name>
</gene>
<dbReference type="GO" id="GO:0008270">
    <property type="term" value="F:zinc ion binding"/>
    <property type="evidence" value="ECO:0007669"/>
    <property type="project" value="UniProtKB-KW"/>
</dbReference>